<dbReference type="Gene3D" id="3.90.199.10">
    <property type="entry name" value="Topoisomerase II, domain 5"/>
    <property type="match status" value="1"/>
</dbReference>
<dbReference type="GO" id="GO:0005524">
    <property type="term" value="F:ATP binding"/>
    <property type="evidence" value="ECO:0007669"/>
    <property type="project" value="InterPro"/>
</dbReference>
<dbReference type="InterPro" id="IPR013760">
    <property type="entry name" value="Topo_IIA-like_dom_sf"/>
</dbReference>
<reference evidence="10 11" key="1">
    <citation type="submission" date="2017-07" db="EMBL/GenBank/DDBJ databases">
        <title>Phylogenetic study on the rhizospheric bacterium Ochrobactrum sp. A44.</title>
        <authorList>
            <person name="Krzyzanowska D.M."/>
            <person name="Ossowicki A."/>
            <person name="Rajewska M."/>
            <person name="Maciag T."/>
            <person name="Kaczynski Z."/>
            <person name="Czerwicka M."/>
            <person name="Jafra S."/>
        </authorList>
    </citation>
    <scope>NUCLEOTIDE SEQUENCE [LARGE SCALE GENOMIC DNA]</scope>
    <source>
        <strain evidence="10 11">DSM 7216</strain>
    </source>
</reference>
<dbReference type="SUPFAM" id="SSF101904">
    <property type="entry name" value="GyrA/ParC C-terminal domain-like"/>
    <property type="match status" value="1"/>
</dbReference>
<evidence type="ECO:0000256" key="8">
    <source>
        <dbReference type="PROSITE-ProRule" id="PRU01384"/>
    </source>
</evidence>
<dbReference type="PROSITE" id="PS52040">
    <property type="entry name" value="TOPO_IIA"/>
    <property type="match status" value="1"/>
</dbReference>
<name>A0A256FWJ1_9HYPH</name>
<dbReference type="Proteomes" id="UP000215590">
    <property type="component" value="Unassembled WGS sequence"/>
</dbReference>
<organism evidence="10 11">
    <name type="scientific">Brucella thiophenivorans</name>
    <dbReference type="NCBI Taxonomy" id="571255"/>
    <lineage>
        <taxon>Bacteria</taxon>
        <taxon>Pseudomonadati</taxon>
        <taxon>Pseudomonadota</taxon>
        <taxon>Alphaproteobacteria</taxon>
        <taxon>Hyphomicrobiales</taxon>
        <taxon>Brucellaceae</taxon>
        <taxon>Brucella/Ochrobactrum group</taxon>
        <taxon>Brucella</taxon>
    </lineage>
</organism>
<dbReference type="OrthoDB" id="9806486at2"/>
<dbReference type="EC" id="5.6.2.2" evidence="7"/>
<dbReference type="SUPFAM" id="SSF56719">
    <property type="entry name" value="Type II DNA topoisomerase"/>
    <property type="match status" value="1"/>
</dbReference>
<comment type="similarity">
    <text evidence="7">Belongs to the type II topoisomerase GyrA/ParC subunit family. ParC type 1 subfamily.</text>
</comment>
<comment type="catalytic activity">
    <reaction evidence="1 7 8">
        <text>ATP-dependent breakage, passage and rejoining of double-stranded DNA.</text>
        <dbReference type="EC" id="5.6.2.2"/>
    </reaction>
</comment>
<dbReference type="InterPro" id="IPR035516">
    <property type="entry name" value="Gyrase/topoIV_suA_C"/>
</dbReference>
<feature type="site" description="Interaction with DNA" evidence="7">
    <location>
        <position position="85"/>
    </location>
</feature>
<dbReference type="InterPro" id="IPR013757">
    <property type="entry name" value="Topo_IIA_A_a_sf"/>
</dbReference>
<dbReference type="GO" id="GO:0003918">
    <property type="term" value="F:DNA topoisomerase type II (double strand cut, ATP-hydrolyzing) activity"/>
    <property type="evidence" value="ECO:0007669"/>
    <property type="project" value="UniProtKB-UniRule"/>
</dbReference>
<dbReference type="GO" id="GO:0009330">
    <property type="term" value="C:DNA topoisomerase type II (double strand cut, ATP-hydrolyzing) complex"/>
    <property type="evidence" value="ECO:0007669"/>
    <property type="project" value="UniProtKB-ARBA"/>
</dbReference>
<dbReference type="CDD" id="cd00187">
    <property type="entry name" value="TOP4c"/>
    <property type="match status" value="1"/>
</dbReference>
<dbReference type="SMART" id="SM00434">
    <property type="entry name" value="TOP4c"/>
    <property type="match status" value="1"/>
</dbReference>
<dbReference type="RefSeq" id="WP_094506916.1">
    <property type="nucleotide sequence ID" value="NZ_JBHEEK010000002.1"/>
</dbReference>
<keyword evidence="4 7" id="KW-0238">DNA-binding</keyword>
<dbReference type="HAMAP" id="MF_00936">
    <property type="entry name" value="ParC_type1"/>
    <property type="match status" value="1"/>
</dbReference>
<keyword evidence="3 7" id="KW-0799">Topoisomerase</keyword>
<feature type="active site" description="O-(5'-phospho-DNA)-tyrosine intermediate" evidence="7 8">
    <location>
        <position position="129"/>
    </location>
</feature>
<evidence type="ECO:0000259" key="9">
    <source>
        <dbReference type="PROSITE" id="PS52040"/>
    </source>
</evidence>
<keyword evidence="11" id="KW-1185">Reference proteome</keyword>
<evidence type="ECO:0000256" key="4">
    <source>
        <dbReference type="ARBA" id="ARBA00023125"/>
    </source>
</evidence>
<dbReference type="InterPro" id="IPR013758">
    <property type="entry name" value="Topo_IIA_A/C_ab"/>
</dbReference>
<feature type="domain" description="Topo IIA-type catalytic" evidence="9">
    <location>
        <begin position="41"/>
        <end position="527"/>
    </location>
</feature>
<feature type="site" description="Interaction with DNA" evidence="7">
    <location>
        <position position="49"/>
    </location>
</feature>
<dbReference type="GO" id="GO:0007059">
    <property type="term" value="P:chromosome segregation"/>
    <property type="evidence" value="ECO:0007669"/>
    <property type="project" value="UniProtKB-UniRule"/>
</dbReference>
<dbReference type="FunFam" id="1.10.268.10:FF:000001">
    <property type="entry name" value="DNA gyrase subunit A"/>
    <property type="match status" value="1"/>
</dbReference>
<gene>
    <name evidence="7 10" type="primary">parC</name>
    <name evidence="10" type="ORF">CEV31_2138</name>
</gene>
<dbReference type="NCBIfam" id="NF004044">
    <property type="entry name" value="PRK05561.1"/>
    <property type="match status" value="1"/>
</dbReference>
<evidence type="ECO:0000256" key="2">
    <source>
        <dbReference type="ARBA" id="ARBA00022475"/>
    </source>
</evidence>
<dbReference type="InterPro" id="IPR002205">
    <property type="entry name" value="Topo_IIA_dom_A"/>
</dbReference>
<keyword evidence="2 7" id="KW-1003">Cell membrane</keyword>
<dbReference type="GO" id="GO:0019897">
    <property type="term" value="C:extrinsic component of plasma membrane"/>
    <property type="evidence" value="ECO:0007669"/>
    <property type="project" value="UniProtKB-UniRule"/>
</dbReference>
<dbReference type="InterPro" id="IPR006691">
    <property type="entry name" value="GyrA/parC_rep"/>
</dbReference>
<comment type="caution">
    <text evidence="10">The sequence shown here is derived from an EMBL/GenBank/DDBJ whole genome shotgun (WGS) entry which is preliminary data.</text>
</comment>
<comment type="subcellular location">
    <subcellularLocation>
        <location evidence="7">Cell membrane</location>
        <topology evidence="7">Peripheral membrane protein</topology>
    </subcellularLocation>
</comment>
<dbReference type="GO" id="GO:0005694">
    <property type="term" value="C:chromosome"/>
    <property type="evidence" value="ECO:0007669"/>
    <property type="project" value="InterPro"/>
</dbReference>
<dbReference type="InterPro" id="IPR005742">
    <property type="entry name" value="TopoIV_A_Gneg"/>
</dbReference>
<dbReference type="InterPro" id="IPR050220">
    <property type="entry name" value="Type_II_DNA_Topoisomerases"/>
</dbReference>
<dbReference type="GO" id="GO:0005737">
    <property type="term" value="C:cytoplasm"/>
    <property type="evidence" value="ECO:0007669"/>
    <property type="project" value="TreeGrafter"/>
</dbReference>
<keyword evidence="5 7" id="KW-0472">Membrane</keyword>
<proteinExistence type="inferred from homology"/>
<evidence type="ECO:0000313" key="10">
    <source>
        <dbReference type="EMBL" id="OYR18801.1"/>
    </source>
</evidence>
<evidence type="ECO:0000313" key="11">
    <source>
        <dbReference type="Proteomes" id="UP000215590"/>
    </source>
</evidence>
<dbReference type="EMBL" id="NNRJ01000019">
    <property type="protein sequence ID" value="OYR18801.1"/>
    <property type="molecule type" value="Genomic_DNA"/>
</dbReference>
<accession>A0A256FWJ1</accession>
<dbReference type="Gene3D" id="2.120.10.90">
    <property type="entry name" value="DNA gyrase/topoisomerase IV, subunit A, C-terminal"/>
    <property type="match status" value="1"/>
</dbReference>
<evidence type="ECO:0000256" key="6">
    <source>
        <dbReference type="ARBA" id="ARBA00023235"/>
    </source>
</evidence>
<comment type="function">
    <text evidence="7">Topoisomerase IV is essential for chromosome segregation. It relaxes supercoiled DNA. Performs the decatenation events required during the replication of a circular DNA molecule.</text>
</comment>
<dbReference type="PANTHER" id="PTHR43493">
    <property type="entry name" value="DNA GYRASE/TOPOISOMERASE SUBUNIT A"/>
    <property type="match status" value="1"/>
</dbReference>
<keyword evidence="6 7" id="KW-0413">Isomerase</keyword>
<evidence type="ECO:0000256" key="7">
    <source>
        <dbReference type="HAMAP-Rule" id="MF_00936"/>
    </source>
</evidence>
<dbReference type="Pfam" id="PF00521">
    <property type="entry name" value="DNA_topoisoIV"/>
    <property type="match status" value="1"/>
</dbReference>
<dbReference type="PANTHER" id="PTHR43493:SF1">
    <property type="entry name" value="DNA TOPOISOMERASE 4 SUBUNIT A"/>
    <property type="match status" value="1"/>
</dbReference>
<dbReference type="NCBIfam" id="TIGR01062">
    <property type="entry name" value="parC_Gneg"/>
    <property type="match status" value="1"/>
</dbReference>
<evidence type="ECO:0000256" key="5">
    <source>
        <dbReference type="ARBA" id="ARBA00023136"/>
    </source>
</evidence>
<dbReference type="Pfam" id="PF03989">
    <property type="entry name" value="DNA_gyraseA_C"/>
    <property type="match status" value="3"/>
</dbReference>
<dbReference type="GO" id="GO:0006265">
    <property type="term" value="P:DNA topological change"/>
    <property type="evidence" value="ECO:0007669"/>
    <property type="project" value="UniProtKB-UniRule"/>
</dbReference>
<dbReference type="Gene3D" id="1.10.268.10">
    <property type="entry name" value="Topoisomerase, domain 3"/>
    <property type="match status" value="1"/>
</dbReference>
<protein>
    <recommendedName>
        <fullName evidence="7">DNA topoisomerase 4 subunit A</fullName>
        <ecNumber evidence="7">5.6.2.2</ecNumber>
    </recommendedName>
    <alternativeName>
        <fullName evidence="7">Topoisomerase IV subunit A</fullName>
    </alternativeName>
</protein>
<evidence type="ECO:0000256" key="3">
    <source>
        <dbReference type="ARBA" id="ARBA00023029"/>
    </source>
</evidence>
<sequence>MGKSLIPPGDGEEHIERVDLKSALEERYLAYALSTIMHRALPDVRDGLKPVHRRIMHAMRLLRLNPDQAYAKCARIVGDVMGKFHPHGDASIYDALVRLAQDFAVRYPLVDGQGNFGNIDGDNAAAMRYTEARMTEVATLLLEGITENAIDFRPTYNEEDEEPIVLPGAFPNLLANGSAGIAVGMATNIPPHNVAELCSAALYLINHPDAPVEELITSPAQWEELKKEAETDPAALLKCKVRGPDFPTGGILVEEHASIVESYRTGRGSFRARARWEKEEGNRGTWVIVVTEIPYQVQKSRLIEKIAELLLAKKLPLLDDIRDESAEDIRIVLEPKNRTVNPELLMESLFKLTELENRVSLNMNVLSHGKVPNVLSLGGVLKEWLEHRKEVLVRRSEYRLAEIEKRLEILGGFLKAYLNLDEVIRIIREEDEPKQELMRFFDLTDNQAEAILNMRLRSLRKLEEFEIRKEFNGLTAEKTDLEGLLASGTRQWKKISTEIKAVREKFGPMTKLGKRRSTFADAPTHDLEDIHQAMIEREPVTIVVSEKGWLRAMKGHMADFSTLAFKEGDKLKLAFHAETTDKILLFTTGGKFFTIGANTLPGGRGHGEPIRILVDMENDQDILTAFVHNPSAKLLLVSHEGNGFIVPENEAVANTRKGKQMMNVKAPDEAKLCQRISGDHIAVVGENRKMIVFPLSDIPEMTRGKGVRLQKYKDGGVSDVRTFAISEGLSWQDSADRTFNRNKEELVEWIAARASAGRTVPKGFPRSGKF</sequence>
<dbReference type="GO" id="GO:0003677">
    <property type="term" value="F:DNA binding"/>
    <property type="evidence" value="ECO:0007669"/>
    <property type="project" value="UniProtKB-UniRule"/>
</dbReference>
<evidence type="ECO:0000256" key="1">
    <source>
        <dbReference type="ARBA" id="ARBA00000185"/>
    </source>
</evidence>
<feature type="site" description="Interaction with DNA" evidence="7">
    <location>
        <position position="87"/>
    </location>
</feature>
<dbReference type="AlphaFoldDB" id="A0A256FWJ1"/>
<feature type="site" description="Transition state stabilizer" evidence="7">
    <location>
        <position position="128"/>
    </location>
</feature>
<comment type="subunit">
    <text evidence="7">Heterotetramer composed of ParC and ParE.</text>
</comment>
<dbReference type="Gene3D" id="3.30.1360.40">
    <property type="match status" value="1"/>
</dbReference>